<dbReference type="Pfam" id="PF00482">
    <property type="entry name" value="T2SSF"/>
    <property type="match status" value="2"/>
</dbReference>
<dbReference type="PANTHER" id="PTHR30012:SF0">
    <property type="entry name" value="TYPE II SECRETION SYSTEM PROTEIN F-RELATED"/>
    <property type="match status" value="1"/>
</dbReference>
<feature type="domain" description="Type II secretion system protein GspF" evidence="8">
    <location>
        <begin position="71"/>
        <end position="191"/>
    </location>
</feature>
<organism evidence="9 10">
    <name type="scientific">Candidatus Doriopsillibacter californiensis</name>
    <dbReference type="NCBI Taxonomy" id="2970740"/>
    <lineage>
        <taxon>Bacteria</taxon>
        <taxon>Pseudomonadati</taxon>
        <taxon>Pseudomonadota</taxon>
        <taxon>Gammaproteobacteria</taxon>
        <taxon>Candidatus Tethybacterales</taxon>
        <taxon>Candidatus Persebacteraceae</taxon>
        <taxon>Candidatus Doriopsillibacter</taxon>
    </lineage>
</organism>
<protein>
    <submittedName>
        <fullName evidence="9">Type II secretion system F family protein</fullName>
    </submittedName>
</protein>
<evidence type="ECO:0000256" key="3">
    <source>
        <dbReference type="ARBA" id="ARBA00022475"/>
    </source>
</evidence>
<reference evidence="9" key="1">
    <citation type="submission" date="2022-08" db="EMBL/GenBank/DDBJ databases">
        <authorList>
            <person name="Dzunkova M."/>
            <person name="La Clair J."/>
            <person name="Tyml T."/>
            <person name="Doud D."/>
            <person name="Schulz F."/>
            <person name="Piquer S."/>
            <person name="Porcel Sanchis D."/>
            <person name="Osborn A."/>
            <person name="Robinson D."/>
            <person name="Louie K.B."/>
            <person name="Bowen B.P."/>
            <person name="Bowers R."/>
            <person name="Lee J."/>
            <person name="Arnau Llombart V."/>
            <person name="Diaz Villanueva W."/>
            <person name="Gosliner T."/>
            <person name="Northen T."/>
            <person name="Cheng J.-F."/>
            <person name="Burkart M.D."/>
            <person name="Woyke T."/>
        </authorList>
    </citation>
    <scope>NUCLEOTIDE SEQUENCE</scope>
    <source>
        <strain evidence="9">Df01</strain>
    </source>
</reference>
<evidence type="ECO:0000259" key="8">
    <source>
        <dbReference type="Pfam" id="PF00482"/>
    </source>
</evidence>
<evidence type="ECO:0000313" key="10">
    <source>
        <dbReference type="Proteomes" id="UP001168167"/>
    </source>
</evidence>
<reference evidence="9" key="2">
    <citation type="journal article" date="2023" name="Microbiome">
        <title>Synthase-selected sorting approach identifies a beta-lactone synthase in a nudibranch symbiotic bacterium.</title>
        <authorList>
            <person name="Dzunkova M."/>
            <person name="La Clair J.J."/>
            <person name="Tyml T."/>
            <person name="Doud D."/>
            <person name="Schulz F."/>
            <person name="Piquer-Esteban S."/>
            <person name="Porcel Sanchis D."/>
            <person name="Osborn A."/>
            <person name="Robinson D."/>
            <person name="Louie K.B."/>
            <person name="Bowen B.P."/>
            <person name="Bowers R.M."/>
            <person name="Lee J."/>
            <person name="Arnau V."/>
            <person name="Diaz-Villanueva W."/>
            <person name="Stepanauskas R."/>
            <person name="Gosliner T."/>
            <person name="Date S.V."/>
            <person name="Northen T.R."/>
            <person name="Cheng J.F."/>
            <person name="Burkart M.D."/>
            <person name="Woyke T."/>
        </authorList>
    </citation>
    <scope>NUCLEOTIDE SEQUENCE</scope>
    <source>
        <strain evidence="9">Df01</strain>
    </source>
</reference>
<dbReference type="PANTHER" id="PTHR30012">
    <property type="entry name" value="GENERAL SECRETION PATHWAY PROTEIN"/>
    <property type="match status" value="1"/>
</dbReference>
<dbReference type="InterPro" id="IPR042094">
    <property type="entry name" value="T2SS_GspF_sf"/>
</dbReference>
<keyword evidence="5 7" id="KW-1133">Transmembrane helix</keyword>
<sequence>MVNYRYSAVNQTGQVVRGRLEARNLSDLEKRVNRLGLSLISSDEIGGSLSVGGGLFQRRVTKDELSQFCFYVERLVAGGVPLLEGLSDVRDSVSNPSLRNTIGIIIQDVEQGATLSQAMRQHPKVFDDVFVSLVEAGEFSGELDLVLRNIGDNIKWQDEIIKKTKKAVRYPLFAFVVLLLATWALMVLVVPQLTRLLKSLGQDLPVYTIALISTSDFLQNQWKFLILTAIGIYVTLKILVKTIPGTDYFWDKVKIRVPGMGPVVEKLLLSRFSNVFGLLYGAGVSVIDALKISRGALGNRFVARGLDQIIESITNGQSISQAFRESGLFPPLVIRMIKLGETTGGVDAAMYQVKSYYDRDANEAIESAQGMIQPVMLLLLAGLLAWVIIAVYGPLYDLVGSGSIGG</sequence>
<keyword evidence="10" id="KW-1185">Reference proteome</keyword>
<keyword evidence="6 7" id="KW-0472">Membrane</keyword>
<comment type="subcellular location">
    <subcellularLocation>
        <location evidence="1">Cell membrane</location>
        <topology evidence="1">Multi-pass membrane protein</topology>
    </subcellularLocation>
</comment>
<keyword evidence="3" id="KW-1003">Cell membrane</keyword>
<evidence type="ECO:0000256" key="6">
    <source>
        <dbReference type="ARBA" id="ARBA00023136"/>
    </source>
</evidence>
<evidence type="ECO:0000313" key="9">
    <source>
        <dbReference type="EMBL" id="MDM5146816.1"/>
    </source>
</evidence>
<feature type="domain" description="Type II secretion system protein GspF" evidence="8">
    <location>
        <begin position="272"/>
        <end position="394"/>
    </location>
</feature>
<keyword evidence="4 7" id="KW-0812">Transmembrane</keyword>
<proteinExistence type="inferred from homology"/>
<feature type="transmembrane region" description="Helical" evidence="7">
    <location>
        <begin position="170"/>
        <end position="190"/>
    </location>
</feature>
<name>A0ABT7QJB0_9GAMM</name>
<evidence type="ECO:0000256" key="7">
    <source>
        <dbReference type="SAM" id="Phobius"/>
    </source>
</evidence>
<evidence type="ECO:0000256" key="5">
    <source>
        <dbReference type="ARBA" id="ARBA00022989"/>
    </source>
</evidence>
<feature type="transmembrane region" description="Helical" evidence="7">
    <location>
        <begin position="222"/>
        <end position="240"/>
    </location>
</feature>
<evidence type="ECO:0000256" key="1">
    <source>
        <dbReference type="ARBA" id="ARBA00004651"/>
    </source>
</evidence>
<feature type="transmembrane region" description="Helical" evidence="7">
    <location>
        <begin position="375"/>
        <end position="395"/>
    </location>
</feature>
<comment type="similarity">
    <text evidence="2">Belongs to the GSP F family.</text>
</comment>
<dbReference type="InterPro" id="IPR018076">
    <property type="entry name" value="T2SS_GspF_dom"/>
</dbReference>
<dbReference type="Proteomes" id="UP001168167">
    <property type="component" value="Unassembled WGS sequence"/>
</dbReference>
<dbReference type="Gene3D" id="1.20.81.30">
    <property type="entry name" value="Type II secretion system (T2SS), domain F"/>
    <property type="match status" value="2"/>
</dbReference>
<gene>
    <name evidence="9" type="ORF">NQX30_00220</name>
</gene>
<comment type="caution">
    <text evidence="9">The sequence shown here is derived from an EMBL/GenBank/DDBJ whole genome shotgun (WGS) entry which is preliminary data.</text>
</comment>
<dbReference type="PRINTS" id="PR00812">
    <property type="entry name" value="BCTERIALGSPF"/>
</dbReference>
<dbReference type="InterPro" id="IPR003004">
    <property type="entry name" value="GspF/PilC"/>
</dbReference>
<dbReference type="EMBL" id="JANQAO010000001">
    <property type="protein sequence ID" value="MDM5146816.1"/>
    <property type="molecule type" value="Genomic_DNA"/>
</dbReference>
<accession>A0ABT7QJB0</accession>
<evidence type="ECO:0000256" key="2">
    <source>
        <dbReference type="ARBA" id="ARBA00005745"/>
    </source>
</evidence>
<evidence type="ECO:0000256" key="4">
    <source>
        <dbReference type="ARBA" id="ARBA00022692"/>
    </source>
</evidence>